<evidence type="ECO:0000256" key="3">
    <source>
        <dbReference type="ARBA" id="ARBA00012700"/>
    </source>
</evidence>
<evidence type="ECO:0000256" key="8">
    <source>
        <dbReference type="ARBA" id="ARBA00022842"/>
    </source>
</evidence>
<dbReference type="SUPFAM" id="SSF48439">
    <property type="entry name" value="Protein prenylyltransferase"/>
    <property type="match status" value="1"/>
</dbReference>
<dbReference type="PANTHER" id="PTHR11129">
    <property type="entry name" value="PROTEIN FARNESYLTRANSFERASE ALPHA SUBUNIT/RAB GERANYLGERANYL TRANSFERASE ALPHA SUBUNIT"/>
    <property type="match status" value="1"/>
</dbReference>
<organism evidence="14">
    <name type="scientific">Hematodinium sp. SG-2015</name>
    <dbReference type="NCBI Taxonomy" id="1649283"/>
    <lineage>
        <taxon>Eukaryota</taxon>
        <taxon>Sar</taxon>
        <taxon>Alveolata</taxon>
        <taxon>Dinophyceae</taxon>
        <taxon>Syndiniales</taxon>
        <taxon>Syndiniaceae</taxon>
        <taxon>Hematodinium</taxon>
    </lineage>
</organism>
<evidence type="ECO:0000256" key="13">
    <source>
        <dbReference type="ARBA" id="ARBA00043219"/>
    </source>
</evidence>
<dbReference type="PANTHER" id="PTHR11129:SF1">
    <property type="entry name" value="PROTEIN FARNESYLTRANSFERASE_GERANYLGERANYLTRANSFERASE TYPE-1 SUBUNIT ALPHA"/>
    <property type="match status" value="1"/>
</dbReference>
<dbReference type="GO" id="GO:0004662">
    <property type="term" value="F:CAAX-protein geranylgeranyltransferase activity"/>
    <property type="evidence" value="ECO:0007669"/>
    <property type="project" value="UniProtKB-EC"/>
</dbReference>
<keyword evidence="5" id="KW-0637">Prenyltransferase</keyword>
<evidence type="ECO:0000256" key="12">
    <source>
        <dbReference type="ARBA" id="ARBA00043086"/>
    </source>
</evidence>
<proteinExistence type="evidence at transcript level"/>
<dbReference type="EMBL" id="KP739904">
    <property type="protein sequence ID" value="AKG25431.1"/>
    <property type="molecule type" value="mRNA"/>
</dbReference>
<name>A0A0F6Y5N3_9DINO</name>
<evidence type="ECO:0000256" key="7">
    <source>
        <dbReference type="ARBA" id="ARBA00022737"/>
    </source>
</evidence>
<evidence type="ECO:0000256" key="9">
    <source>
        <dbReference type="ARBA" id="ARBA00040965"/>
    </source>
</evidence>
<comment type="cofactor">
    <cofactor evidence="1">
        <name>Mg(2+)</name>
        <dbReference type="ChEBI" id="CHEBI:18420"/>
    </cofactor>
</comment>
<evidence type="ECO:0000256" key="5">
    <source>
        <dbReference type="ARBA" id="ARBA00022602"/>
    </source>
</evidence>
<dbReference type="EC" id="2.5.1.58" evidence="4"/>
<dbReference type="GO" id="GO:0005965">
    <property type="term" value="C:protein farnesyltransferase complex"/>
    <property type="evidence" value="ECO:0007669"/>
    <property type="project" value="TreeGrafter"/>
</dbReference>
<keyword evidence="8" id="KW-0460">Magnesium</keyword>
<evidence type="ECO:0000256" key="1">
    <source>
        <dbReference type="ARBA" id="ARBA00001946"/>
    </source>
</evidence>
<evidence type="ECO:0000256" key="6">
    <source>
        <dbReference type="ARBA" id="ARBA00022679"/>
    </source>
</evidence>
<dbReference type="PROSITE" id="PS51147">
    <property type="entry name" value="PFTA"/>
    <property type="match status" value="3"/>
</dbReference>
<evidence type="ECO:0000256" key="2">
    <source>
        <dbReference type="ARBA" id="ARBA00006734"/>
    </source>
</evidence>
<accession>A0A0F6Y5N3</accession>
<evidence type="ECO:0000256" key="11">
    <source>
        <dbReference type="ARBA" id="ARBA00042436"/>
    </source>
</evidence>
<dbReference type="Gene3D" id="1.25.40.120">
    <property type="entry name" value="Protein prenylyltransferase"/>
    <property type="match status" value="1"/>
</dbReference>
<protein>
    <recommendedName>
        <fullName evidence="9">Protein farnesyltransferase/geranylgeranyltransferase type-1 subunit alpha</fullName>
        <ecNumber evidence="4">2.5.1.58</ecNumber>
        <ecNumber evidence="3">2.5.1.59</ecNumber>
    </recommendedName>
    <alternativeName>
        <fullName evidence="12">CAAX farnesyltransferase subunit alpha</fullName>
    </alternativeName>
    <alternativeName>
        <fullName evidence="11">FTase-alpha</fullName>
    </alternativeName>
    <alternativeName>
        <fullName evidence="10">Ras proteins prenyltransferase subunit alpha</fullName>
    </alternativeName>
    <alternativeName>
        <fullName evidence="13">Type I protein geranyl-geranyltransferase subunit alpha</fullName>
    </alternativeName>
</protein>
<dbReference type="EC" id="2.5.1.59" evidence="3"/>
<dbReference type="AlphaFoldDB" id="A0A0F6Y5N3"/>
<dbReference type="GO" id="GO:0005953">
    <property type="term" value="C:CAAX-protein geranylgeranyltransferase complex"/>
    <property type="evidence" value="ECO:0007669"/>
    <property type="project" value="TreeGrafter"/>
</dbReference>
<dbReference type="Pfam" id="PF01239">
    <property type="entry name" value="PPTA"/>
    <property type="match status" value="4"/>
</dbReference>
<evidence type="ECO:0000313" key="14">
    <source>
        <dbReference type="EMBL" id="AKG25431.1"/>
    </source>
</evidence>
<comment type="similarity">
    <text evidence="2">Belongs to the protein prenyltransferase subunit alpha family.</text>
</comment>
<reference evidence="14" key="1">
    <citation type="journal article" date="2015" name="Proc. Natl. Acad. Sci. U.S.A.">
        <title>Endosymbiosis undone by stepwise elimination of the plastid in a parasitic dinoflagellate.</title>
        <authorList>
            <person name="Gornik S.G."/>
            <person name="Febrimarsa"/>
            <person name="Cassin A.M."/>
            <person name="MacRae J.I."/>
            <person name="Ramaprasad A."/>
            <person name="Rchiad Z."/>
            <person name="McConville M.J."/>
            <person name="Bacic A."/>
            <person name="McFadden G.I."/>
            <person name="Pain A."/>
            <person name="Waller R.F."/>
        </authorList>
    </citation>
    <scope>NUCLEOTIDE SEQUENCE</scope>
</reference>
<keyword evidence="7" id="KW-0677">Repeat</keyword>
<evidence type="ECO:0000256" key="4">
    <source>
        <dbReference type="ARBA" id="ARBA00012702"/>
    </source>
</evidence>
<sequence length="281" mass="33727">MAARVAQDDGPLPLCQIDYSDHFIDVHDRFRAAVQNEDVSENALQLTEEVIEENSANYTAWWYRRRCLDALQYDLSRELYGFTDRWAHKNLKNYQVWFHRRWLVSRLNNPEGELDFCTECLRGDDQKVYNAWAHRQWIVKKFNLWDGEWGFVDELLEKDVRNNSAWNHRHLLTRKFGVPADEWDYIARKLKKVKLNEAIWNYALAIARETNDWNKLAVLCENAIMEKNRFALHCEIECFIQAHNYDDARLNLDTLIIADPIRKKYWQWRLDTLMEPATRMV</sequence>
<dbReference type="InterPro" id="IPR002088">
    <property type="entry name" value="Prenyl_trans_a"/>
</dbReference>
<dbReference type="GO" id="GO:0004660">
    <property type="term" value="F:protein farnesyltransferase activity"/>
    <property type="evidence" value="ECO:0007669"/>
    <property type="project" value="UniProtKB-EC"/>
</dbReference>
<evidence type="ECO:0000256" key="10">
    <source>
        <dbReference type="ARBA" id="ARBA00041392"/>
    </source>
</evidence>
<keyword evidence="6 14" id="KW-0808">Transferase</keyword>